<organism evidence="2 3">
    <name type="scientific">Paracoccus methylovorus</name>
    <dbReference type="NCBI Taxonomy" id="2812658"/>
    <lineage>
        <taxon>Bacteria</taxon>
        <taxon>Pseudomonadati</taxon>
        <taxon>Pseudomonadota</taxon>
        <taxon>Alphaproteobacteria</taxon>
        <taxon>Rhodobacterales</taxon>
        <taxon>Paracoccaceae</taxon>
        <taxon>Paracoccus</taxon>
    </lineage>
</organism>
<gene>
    <name evidence="2" type="ORF">JWJ88_12555</name>
</gene>
<feature type="compositionally biased region" description="Polar residues" evidence="1">
    <location>
        <begin position="57"/>
        <end position="67"/>
    </location>
</feature>
<sequence length="67" mass="7440">MADSTGRRNIFDHKEYACVIPAQAARITISDFGNRITAIGGFIHRSRKPPLTEANKEQSNATSNAWH</sequence>
<evidence type="ECO:0000256" key="1">
    <source>
        <dbReference type="SAM" id="MobiDB-lite"/>
    </source>
</evidence>
<dbReference type="EMBL" id="CP070369">
    <property type="protein sequence ID" value="QRZ14315.1"/>
    <property type="molecule type" value="Genomic_DNA"/>
</dbReference>
<feature type="region of interest" description="Disordered" evidence="1">
    <location>
        <begin position="44"/>
        <end position="67"/>
    </location>
</feature>
<name>A0ABX7JJZ7_9RHOB</name>
<evidence type="ECO:0000313" key="3">
    <source>
        <dbReference type="Proteomes" id="UP000663629"/>
    </source>
</evidence>
<evidence type="ECO:0000313" key="2">
    <source>
        <dbReference type="EMBL" id="QRZ14315.1"/>
    </source>
</evidence>
<geneLocation type="plasmid" evidence="2 3">
    <name>p1</name>
</geneLocation>
<keyword evidence="3" id="KW-1185">Reference proteome</keyword>
<keyword evidence="2" id="KW-0614">Plasmid</keyword>
<accession>A0ABX7JJZ7</accession>
<dbReference type="Proteomes" id="UP000663629">
    <property type="component" value="Plasmid p1"/>
</dbReference>
<reference evidence="2 3" key="1">
    <citation type="submission" date="2021-02" db="EMBL/GenBank/DDBJ databases">
        <title>Paracoccus methylovroum sp.nov., a new methanol and methylamine utilizing methylotrophic denitrifer.</title>
        <authorList>
            <person name="Timsy T."/>
            <person name="Behrendt U."/>
            <person name="Ulrich A."/>
            <person name="Spanner T."/>
            <person name="Foesel B.U."/>
            <person name="Horn M.A."/>
            <person name="Kolb S."/>
        </authorList>
    </citation>
    <scope>NUCLEOTIDE SEQUENCE [LARGE SCALE GENOMIC DNA]</scope>
    <source>
        <strain evidence="2 3">H4-D09</strain>
        <plasmid evidence="2 3">p1</plasmid>
    </source>
</reference>
<protein>
    <submittedName>
        <fullName evidence="2">Uncharacterized protein</fullName>
    </submittedName>
</protein>
<proteinExistence type="predicted"/>
<dbReference type="RefSeq" id="WP_205295292.1">
    <property type="nucleotide sequence ID" value="NZ_CP070369.1"/>
</dbReference>